<reference evidence="2" key="1">
    <citation type="submission" date="2022-11" db="UniProtKB">
        <authorList>
            <consortium name="WormBaseParasite"/>
        </authorList>
    </citation>
    <scope>IDENTIFICATION</scope>
</reference>
<dbReference type="AlphaFoldDB" id="A0A915BUV9"/>
<proteinExistence type="predicted"/>
<protein>
    <submittedName>
        <fullName evidence="2">Uncharacterized protein</fullName>
    </submittedName>
</protein>
<sequence length="83" mass="9592">MYQVLLPREKRMSSHFGINLVLLAKPTTKTPEQLGKTNSSTEIYRNSESINTGNSAYAQLYYIGQTPQQEIWPGFHRREIQSF</sequence>
<evidence type="ECO:0000313" key="2">
    <source>
        <dbReference type="WBParaSite" id="PgR060_g028_t01"/>
    </source>
</evidence>
<evidence type="ECO:0000313" key="1">
    <source>
        <dbReference type="Proteomes" id="UP000887569"/>
    </source>
</evidence>
<keyword evidence="1" id="KW-1185">Reference proteome</keyword>
<organism evidence="1 2">
    <name type="scientific">Parascaris univalens</name>
    <name type="common">Nematode worm</name>
    <dbReference type="NCBI Taxonomy" id="6257"/>
    <lineage>
        <taxon>Eukaryota</taxon>
        <taxon>Metazoa</taxon>
        <taxon>Ecdysozoa</taxon>
        <taxon>Nematoda</taxon>
        <taxon>Chromadorea</taxon>
        <taxon>Rhabditida</taxon>
        <taxon>Spirurina</taxon>
        <taxon>Ascaridomorpha</taxon>
        <taxon>Ascaridoidea</taxon>
        <taxon>Ascarididae</taxon>
        <taxon>Parascaris</taxon>
    </lineage>
</organism>
<accession>A0A915BUV9</accession>
<dbReference type="WBParaSite" id="PgR060_g028_t01">
    <property type="protein sequence ID" value="PgR060_g028_t01"/>
    <property type="gene ID" value="PgR060_g028"/>
</dbReference>
<dbReference type="Proteomes" id="UP000887569">
    <property type="component" value="Unplaced"/>
</dbReference>
<name>A0A915BUV9_PARUN</name>